<dbReference type="GO" id="GO:0005524">
    <property type="term" value="F:ATP binding"/>
    <property type="evidence" value="ECO:0007669"/>
    <property type="project" value="UniProtKB-KW"/>
</dbReference>
<dbReference type="CDD" id="cd03219">
    <property type="entry name" value="ABC_Mj1267_LivG_branched"/>
    <property type="match status" value="1"/>
</dbReference>
<dbReference type="SUPFAM" id="SSF52540">
    <property type="entry name" value="P-loop containing nucleoside triphosphate hydrolases"/>
    <property type="match status" value="1"/>
</dbReference>
<comment type="caution">
    <text evidence="5">The sequence shown here is derived from an EMBL/GenBank/DDBJ whole genome shotgun (WGS) entry which is preliminary data.</text>
</comment>
<dbReference type="OrthoDB" id="9779872at2"/>
<keyword evidence="1" id="KW-0813">Transport</keyword>
<dbReference type="InterPro" id="IPR032823">
    <property type="entry name" value="BCA_ABC_TP_C"/>
</dbReference>
<evidence type="ECO:0000256" key="2">
    <source>
        <dbReference type="ARBA" id="ARBA00022741"/>
    </source>
</evidence>
<dbReference type="SMART" id="SM00382">
    <property type="entry name" value="AAA"/>
    <property type="match status" value="1"/>
</dbReference>
<dbReference type="GO" id="GO:1903805">
    <property type="term" value="P:L-valine import across plasma membrane"/>
    <property type="evidence" value="ECO:0007669"/>
    <property type="project" value="TreeGrafter"/>
</dbReference>
<keyword evidence="3 5" id="KW-0067">ATP-binding</keyword>
<evidence type="ECO:0000313" key="5">
    <source>
        <dbReference type="EMBL" id="GEO41720.1"/>
    </source>
</evidence>
<dbReference type="PROSITE" id="PS50893">
    <property type="entry name" value="ABC_TRANSPORTER_2"/>
    <property type="match status" value="1"/>
</dbReference>
<dbReference type="FunFam" id="3.40.50.300:FF:000421">
    <property type="entry name" value="Branched-chain amino acid ABC transporter ATP-binding protein"/>
    <property type="match status" value="1"/>
</dbReference>
<dbReference type="InterPro" id="IPR003439">
    <property type="entry name" value="ABC_transporter-like_ATP-bd"/>
</dbReference>
<dbReference type="InterPro" id="IPR017871">
    <property type="entry name" value="ABC_transporter-like_CS"/>
</dbReference>
<dbReference type="RefSeq" id="WP_044434250.1">
    <property type="nucleotide sequence ID" value="NZ_BJYZ01000030.1"/>
</dbReference>
<organism evidence="5 6">
    <name type="scientific">Skermanella aerolata</name>
    <dbReference type="NCBI Taxonomy" id="393310"/>
    <lineage>
        <taxon>Bacteria</taxon>
        <taxon>Pseudomonadati</taxon>
        <taxon>Pseudomonadota</taxon>
        <taxon>Alphaproteobacteria</taxon>
        <taxon>Rhodospirillales</taxon>
        <taxon>Azospirillaceae</taxon>
        <taxon>Skermanella</taxon>
    </lineage>
</organism>
<sequence length="264" mass="28594">MTTLLSASRLTKQFTGLLAVNEVDVEVSAGSVHGIIGPNGAGKTTLFNLISGLLPLTSGTLTLDGRDVTSAPPYQRTRLGVARTFQNIRMFSDMTVVENVMTGMHTRLKSSGVASLLRLPGFRREERAARDKAMELLAFVSLADKARVRSGDLSYGDQRRLEIARALAGDPRLLLLDEPAAGMNPTETRDLGTLLRQVAKRDITLLLVEHNMGFVMDLCDRITVLNFGRKIAEGGPREVRDNPAVIEAYLGTKVAARLAKAHGA</sequence>
<dbReference type="AlphaFoldDB" id="A0A512DZU0"/>
<dbReference type="GO" id="GO:1903806">
    <property type="term" value="P:L-isoleucine import across plasma membrane"/>
    <property type="evidence" value="ECO:0007669"/>
    <property type="project" value="TreeGrafter"/>
</dbReference>
<keyword evidence="6" id="KW-1185">Reference proteome</keyword>
<reference evidence="5 6" key="1">
    <citation type="submission" date="2019-07" db="EMBL/GenBank/DDBJ databases">
        <title>Whole genome shotgun sequence of Skermanella aerolata NBRC 106429.</title>
        <authorList>
            <person name="Hosoyama A."/>
            <person name="Uohara A."/>
            <person name="Ohji S."/>
            <person name="Ichikawa N."/>
        </authorList>
    </citation>
    <scope>NUCLEOTIDE SEQUENCE [LARGE SCALE GENOMIC DNA]</scope>
    <source>
        <strain evidence="5 6">NBRC 106429</strain>
    </source>
</reference>
<dbReference type="PANTHER" id="PTHR45772:SF7">
    <property type="entry name" value="AMINO ACID ABC TRANSPORTER ATP-BINDING PROTEIN"/>
    <property type="match status" value="1"/>
</dbReference>
<evidence type="ECO:0000256" key="3">
    <source>
        <dbReference type="ARBA" id="ARBA00022840"/>
    </source>
</evidence>
<dbReference type="Pfam" id="PF12399">
    <property type="entry name" value="BCA_ABC_TP_C"/>
    <property type="match status" value="1"/>
</dbReference>
<gene>
    <name evidence="5" type="primary">livG_2</name>
    <name evidence="5" type="ORF">SAE02_58680</name>
</gene>
<dbReference type="GO" id="GO:0005304">
    <property type="term" value="F:L-valine transmembrane transporter activity"/>
    <property type="evidence" value="ECO:0007669"/>
    <property type="project" value="TreeGrafter"/>
</dbReference>
<dbReference type="InterPro" id="IPR003593">
    <property type="entry name" value="AAA+_ATPase"/>
</dbReference>
<accession>A0A512DZU0</accession>
<dbReference type="GO" id="GO:0015192">
    <property type="term" value="F:L-phenylalanine transmembrane transporter activity"/>
    <property type="evidence" value="ECO:0007669"/>
    <property type="project" value="TreeGrafter"/>
</dbReference>
<evidence type="ECO:0000259" key="4">
    <source>
        <dbReference type="PROSITE" id="PS50893"/>
    </source>
</evidence>
<dbReference type="InterPro" id="IPR051120">
    <property type="entry name" value="ABC_AA/LPS_Transport"/>
</dbReference>
<proteinExistence type="predicted"/>
<evidence type="ECO:0000256" key="1">
    <source>
        <dbReference type="ARBA" id="ARBA00022448"/>
    </source>
</evidence>
<name>A0A512DZU0_9PROT</name>
<evidence type="ECO:0000313" key="6">
    <source>
        <dbReference type="Proteomes" id="UP000321523"/>
    </source>
</evidence>
<dbReference type="InterPro" id="IPR027417">
    <property type="entry name" value="P-loop_NTPase"/>
</dbReference>
<dbReference type="Proteomes" id="UP000321523">
    <property type="component" value="Unassembled WGS sequence"/>
</dbReference>
<feature type="domain" description="ABC transporter" evidence="4">
    <location>
        <begin position="5"/>
        <end position="252"/>
    </location>
</feature>
<dbReference type="GO" id="GO:0015188">
    <property type="term" value="F:L-isoleucine transmembrane transporter activity"/>
    <property type="evidence" value="ECO:0007669"/>
    <property type="project" value="TreeGrafter"/>
</dbReference>
<dbReference type="GO" id="GO:0015808">
    <property type="term" value="P:L-alanine transport"/>
    <property type="evidence" value="ECO:0007669"/>
    <property type="project" value="TreeGrafter"/>
</dbReference>
<protein>
    <submittedName>
        <fullName evidence="5">ABC transporter ATP-binding protein</fullName>
    </submittedName>
</protein>
<dbReference type="EMBL" id="BJYZ01000030">
    <property type="protein sequence ID" value="GEO41720.1"/>
    <property type="molecule type" value="Genomic_DNA"/>
</dbReference>
<dbReference type="Gene3D" id="3.40.50.300">
    <property type="entry name" value="P-loop containing nucleotide triphosphate hydrolases"/>
    <property type="match status" value="1"/>
</dbReference>
<dbReference type="GO" id="GO:0016887">
    <property type="term" value="F:ATP hydrolysis activity"/>
    <property type="evidence" value="ECO:0007669"/>
    <property type="project" value="InterPro"/>
</dbReference>
<dbReference type="GO" id="GO:0042941">
    <property type="term" value="P:D-alanine transmembrane transport"/>
    <property type="evidence" value="ECO:0007669"/>
    <property type="project" value="TreeGrafter"/>
</dbReference>
<dbReference type="PANTHER" id="PTHR45772">
    <property type="entry name" value="CONSERVED COMPONENT OF ABC TRANSPORTER FOR NATURAL AMINO ACIDS-RELATED"/>
    <property type="match status" value="1"/>
</dbReference>
<dbReference type="GO" id="GO:0005886">
    <property type="term" value="C:plasma membrane"/>
    <property type="evidence" value="ECO:0007669"/>
    <property type="project" value="TreeGrafter"/>
</dbReference>
<dbReference type="PROSITE" id="PS00211">
    <property type="entry name" value="ABC_TRANSPORTER_1"/>
    <property type="match status" value="1"/>
</dbReference>
<keyword evidence="2" id="KW-0547">Nucleotide-binding</keyword>
<dbReference type="Pfam" id="PF00005">
    <property type="entry name" value="ABC_tran"/>
    <property type="match status" value="1"/>
</dbReference>